<evidence type="ECO:0000256" key="1">
    <source>
        <dbReference type="ARBA" id="ARBA00004651"/>
    </source>
</evidence>
<evidence type="ECO:0000256" key="8">
    <source>
        <dbReference type="ARBA" id="ARBA00023136"/>
    </source>
</evidence>
<dbReference type="GO" id="GO:0046677">
    <property type="term" value="P:response to antibiotic"/>
    <property type="evidence" value="ECO:0007669"/>
    <property type="project" value="UniProtKB-KW"/>
</dbReference>
<protein>
    <recommendedName>
        <fullName evidence="3">Multidrug export protein MepA</fullName>
    </recommendedName>
</protein>
<dbReference type="PANTHER" id="PTHR43823:SF3">
    <property type="entry name" value="MULTIDRUG EXPORT PROTEIN MEPA"/>
    <property type="match status" value="1"/>
</dbReference>
<dbReference type="CDD" id="cd13143">
    <property type="entry name" value="MATE_MepA_like"/>
    <property type="match status" value="1"/>
</dbReference>
<name>A0A2N3HSD3_9BACT</name>
<feature type="transmembrane region" description="Helical" evidence="10">
    <location>
        <begin position="316"/>
        <end position="346"/>
    </location>
</feature>
<keyword evidence="6 10" id="KW-0812">Transmembrane</keyword>
<evidence type="ECO:0000256" key="10">
    <source>
        <dbReference type="SAM" id="Phobius"/>
    </source>
</evidence>
<keyword evidence="4" id="KW-0813">Transport</keyword>
<dbReference type="RefSeq" id="WP_101263080.1">
    <property type="nucleotide sequence ID" value="NZ_MVDD01000019.1"/>
</dbReference>
<sequence length="454" mass="49947">MSTTSYSLKENSIPKLLLTYAGPAVLGLLINALYNIVDRIFVGQFVGAEGIAAVTLTFPISLFQFGFILLFGSGTGVLISKFLGESRPKKAEKALGTMMAGLLITIVLFTSAGLLFYKPLLHAFGAQGELLELSGEYLQIIIFGFPFAFFIALEFTCRAEGNPRLPAILILISSLINVSLDLVFMKYFQMGIRGAALATVIAQSSNAIFLLRYYLSGKSLIKIKWKNIRIQKNMILPIFSLGLAPFVMDVASSIQNIIANNSLLQSGGTFAVAAMGIIFSVNVIFLMIALGTGDGMQPIVSFNFGAKRPDRSRKTLLYAMILVSLTGFLGLIVLELFPNSIIGIFIDRNENVINIARIGLRIFALSIPFYMVQIVATRYFQALHEKRIATFFAFLRPVMLFVPIIYGLNYMWGLNGIWVSFVVSDGLSALISLVLIRKYSTKKIKTKPLWTASP</sequence>
<organism evidence="11 12">
    <name type="scientific">Labilibaculum filiforme</name>
    <dbReference type="NCBI Taxonomy" id="1940526"/>
    <lineage>
        <taxon>Bacteria</taxon>
        <taxon>Pseudomonadati</taxon>
        <taxon>Bacteroidota</taxon>
        <taxon>Bacteroidia</taxon>
        <taxon>Marinilabiliales</taxon>
        <taxon>Marinifilaceae</taxon>
        <taxon>Labilibaculum</taxon>
    </lineage>
</organism>
<dbReference type="InterPro" id="IPR051327">
    <property type="entry name" value="MATE_MepA_subfamily"/>
</dbReference>
<dbReference type="AlphaFoldDB" id="A0A2N3HSD3"/>
<evidence type="ECO:0000313" key="12">
    <source>
        <dbReference type="Proteomes" id="UP000233535"/>
    </source>
</evidence>
<feature type="transmembrane region" description="Helical" evidence="10">
    <location>
        <begin position="235"/>
        <end position="258"/>
    </location>
</feature>
<keyword evidence="9" id="KW-0046">Antibiotic resistance</keyword>
<keyword evidence="5" id="KW-1003">Cell membrane</keyword>
<feature type="transmembrane region" description="Helical" evidence="10">
    <location>
        <begin position="270"/>
        <end position="290"/>
    </location>
</feature>
<dbReference type="GO" id="GO:0005886">
    <property type="term" value="C:plasma membrane"/>
    <property type="evidence" value="ECO:0007669"/>
    <property type="project" value="UniProtKB-SubCell"/>
</dbReference>
<dbReference type="GO" id="GO:0042910">
    <property type="term" value="F:xenobiotic transmembrane transporter activity"/>
    <property type="evidence" value="ECO:0007669"/>
    <property type="project" value="InterPro"/>
</dbReference>
<reference evidence="11 12" key="1">
    <citation type="journal article" date="2017" name="Front. Microbiol.">
        <title>Labilibaculum manganireducens gen. nov., sp. nov. and Labilibaculum filiforme sp. nov., Novel Bacteroidetes Isolated from Subsurface Sediments of the Baltic Sea.</title>
        <authorList>
            <person name="Vandieken V."/>
            <person name="Marshall I.P."/>
            <person name="Niemann H."/>
            <person name="Engelen B."/>
            <person name="Cypionka H."/>
        </authorList>
    </citation>
    <scope>NUCLEOTIDE SEQUENCE [LARGE SCALE GENOMIC DNA]</scope>
    <source>
        <strain evidence="11 12">59.16B</strain>
    </source>
</reference>
<feature type="transmembrane region" description="Helical" evidence="10">
    <location>
        <begin position="358"/>
        <end position="376"/>
    </location>
</feature>
<gene>
    <name evidence="11" type="ORF">BZG02_17625</name>
</gene>
<feature type="transmembrane region" description="Helical" evidence="10">
    <location>
        <begin position="137"/>
        <end position="155"/>
    </location>
</feature>
<evidence type="ECO:0000256" key="6">
    <source>
        <dbReference type="ARBA" id="ARBA00022692"/>
    </source>
</evidence>
<feature type="transmembrane region" description="Helical" evidence="10">
    <location>
        <begin position="417"/>
        <end position="436"/>
    </location>
</feature>
<feature type="transmembrane region" description="Helical" evidence="10">
    <location>
        <begin position="194"/>
        <end position="215"/>
    </location>
</feature>
<keyword evidence="7 10" id="KW-1133">Transmembrane helix</keyword>
<dbReference type="PANTHER" id="PTHR43823">
    <property type="entry name" value="SPORULATION PROTEIN YKVU"/>
    <property type="match status" value="1"/>
</dbReference>
<feature type="transmembrane region" description="Helical" evidence="10">
    <location>
        <begin position="16"/>
        <end position="37"/>
    </location>
</feature>
<dbReference type="InterPro" id="IPR048279">
    <property type="entry name" value="MdtK-like"/>
</dbReference>
<evidence type="ECO:0000313" key="11">
    <source>
        <dbReference type="EMBL" id="PKQ60966.1"/>
    </source>
</evidence>
<comment type="subcellular location">
    <subcellularLocation>
        <location evidence="1">Cell membrane</location>
        <topology evidence="1">Multi-pass membrane protein</topology>
    </subcellularLocation>
</comment>
<evidence type="ECO:0000256" key="5">
    <source>
        <dbReference type="ARBA" id="ARBA00022475"/>
    </source>
</evidence>
<dbReference type="OrthoDB" id="9811110at2"/>
<accession>A0A2N3HSD3</accession>
<dbReference type="InterPro" id="IPR045070">
    <property type="entry name" value="MATE_MepA-like"/>
</dbReference>
<feature type="transmembrane region" description="Helical" evidence="10">
    <location>
        <begin position="95"/>
        <end position="117"/>
    </location>
</feature>
<keyword evidence="8 10" id="KW-0472">Membrane</keyword>
<keyword evidence="12" id="KW-1185">Reference proteome</keyword>
<comment type="similarity">
    <text evidence="2">Belongs to the multi antimicrobial extrusion (MATE) (TC 2.A.66.1) family. MepA subfamily.</text>
</comment>
<dbReference type="GO" id="GO:0015297">
    <property type="term" value="F:antiporter activity"/>
    <property type="evidence" value="ECO:0007669"/>
    <property type="project" value="InterPro"/>
</dbReference>
<dbReference type="EMBL" id="MVDD01000019">
    <property type="protein sequence ID" value="PKQ60966.1"/>
    <property type="molecule type" value="Genomic_DNA"/>
</dbReference>
<dbReference type="Proteomes" id="UP000233535">
    <property type="component" value="Unassembled WGS sequence"/>
</dbReference>
<feature type="transmembrane region" description="Helical" evidence="10">
    <location>
        <begin position="57"/>
        <end position="83"/>
    </location>
</feature>
<dbReference type="InterPro" id="IPR002528">
    <property type="entry name" value="MATE_fam"/>
</dbReference>
<dbReference type="Pfam" id="PF01554">
    <property type="entry name" value="MatE"/>
    <property type="match status" value="2"/>
</dbReference>
<feature type="transmembrane region" description="Helical" evidence="10">
    <location>
        <begin position="167"/>
        <end position="188"/>
    </location>
</feature>
<feature type="transmembrane region" description="Helical" evidence="10">
    <location>
        <begin position="388"/>
        <end position="411"/>
    </location>
</feature>
<evidence type="ECO:0000256" key="9">
    <source>
        <dbReference type="ARBA" id="ARBA00023251"/>
    </source>
</evidence>
<evidence type="ECO:0000256" key="4">
    <source>
        <dbReference type="ARBA" id="ARBA00022448"/>
    </source>
</evidence>
<dbReference type="NCBIfam" id="TIGR00797">
    <property type="entry name" value="matE"/>
    <property type="match status" value="1"/>
</dbReference>
<evidence type="ECO:0000256" key="3">
    <source>
        <dbReference type="ARBA" id="ARBA00022106"/>
    </source>
</evidence>
<proteinExistence type="inferred from homology"/>
<evidence type="ECO:0000256" key="2">
    <source>
        <dbReference type="ARBA" id="ARBA00008417"/>
    </source>
</evidence>
<dbReference type="PIRSF" id="PIRSF006603">
    <property type="entry name" value="DinF"/>
    <property type="match status" value="1"/>
</dbReference>
<comment type="caution">
    <text evidence="11">The sequence shown here is derived from an EMBL/GenBank/DDBJ whole genome shotgun (WGS) entry which is preliminary data.</text>
</comment>
<evidence type="ECO:0000256" key="7">
    <source>
        <dbReference type="ARBA" id="ARBA00022989"/>
    </source>
</evidence>